<evidence type="ECO:0000313" key="1">
    <source>
        <dbReference type="EnsemblMetazoa" id="ENSAATROPP001752"/>
    </source>
</evidence>
<organism evidence="1 2">
    <name type="scientific">Anopheles atroparvus</name>
    <name type="common">European mosquito</name>
    <dbReference type="NCBI Taxonomy" id="41427"/>
    <lineage>
        <taxon>Eukaryota</taxon>
        <taxon>Metazoa</taxon>
        <taxon>Ecdysozoa</taxon>
        <taxon>Arthropoda</taxon>
        <taxon>Hexapoda</taxon>
        <taxon>Insecta</taxon>
        <taxon>Pterygota</taxon>
        <taxon>Neoptera</taxon>
        <taxon>Endopterygota</taxon>
        <taxon>Diptera</taxon>
        <taxon>Nematocera</taxon>
        <taxon>Culicoidea</taxon>
        <taxon>Culicidae</taxon>
        <taxon>Anophelinae</taxon>
        <taxon>Anopheles</taxon>
    </lineage>
</organism>
<dbReference type="AlphaFoldDB" id="A0AAG5CSE6"/>
<accession>A0AAG5CSE6</accession>
<reference evidence="1" key="1">
    <citation type="submission" date="2024-04" db="UniProtKB">
        <authorList>
            <consortium name="EnsemblMetazoa"/>
        </authorList>
    </citation>
    <scope>IDENTIFICATION</scope>
    <source>
        <strain evidence="1">EBRO</strain>
    </source>
</reference>
<dbReference type="EnsemblMetazoa" id="ENSAATROPT001828">
    <property type="protein sequence ID" value="ENSAATROPP001752"/>
    <property type="gene ID" value="ENSAATROPG001439"/>
</dbReference>
<protein>
    <submittedName>
        <fullName evidence="1">Uncharacterized protein</fullName>
    </submittedName>
</protein>
<dbReference type="Proteomes" id="UP000075880">
    <property type="component" value="Unassembled WGS sequence"/>
</dbReference>
<proteinExistence type="predicted"/>
<sequence>MGCSKLFHPAIPASPSLPPVVLSATNSLIPHPVR</sequence>
<name>A0AAG5CSE6_ANOAO</name>
<evidence type="ECO:0000313" key="2">
    <source>
        <dbReference type="Proteomes" id="UP000075880"/>
    </source>
</evidence>
<keyword evidence="2" id="KW-1185">Reference proteome</keyword>